<evidence type="ECO:0000313" key="3">
    <source>
        <dbReference type="Proteomes" id="UP001232973"/>
    </source>
</evidence>
<dbReference type="RefSeq" id="WP_274456926.1">
    <property type="nucleotide sequence ID" value="NZ_CP067097.1"/>
</dbReference>
<dbReference type="PROSITE" id="PS00197">
    <property type="entry name" value="2FE2S_FER_1"/>
    <property type="match status" value="1"/>
</dbReference>
<evidence type="ECO:0000313" key="2">
    <source>
        <dbReference type="EMBL" id="MDQ0189963.1"/>
    </source>
</evidence>
<dbReference type="Proteomes" id="UP001232973">
    <property type="component" value="Unassembled WGS sequence"/>
</dbReference>
<evidence type="ECO:0000259" key="1">
    <source>
        <dbReference type="PROSITE" id="PS51085"/>
    </source>
</evidence>
<dbReference type="InterPro" id="IPR001041">
    <property type="entry name" value="2Fe-2S_ferredoxin-type"/>
</dbReference>
<sequence length="131" mass="14642">MTKHYIYFKTSGQKIELGTGSEAHVLRLSIRYGGGLPYRCAGGRCGTCKMHVEEGLENLSPVNKAQERILGDLVHQGYRLGCQTYAYGDCTVTWDAAQAKGKQYQKLKEFWEKYDETEASAALLNEKRGLG</sequence>
<dbReference type="InterPro" id="IPR006058">
    <property type="entry name" value="2Fe2S_fd_BS"/>
</dbReference>
<dbReference type="CDD" id="cd00207">
    <property type="entry name" value="fer2"/>
    <property type="match status" value="1"/>
</dbReference>
<gene>
    <name evidence="2" type="ORF">J2S03_001826</name>
</gene>
<dbReference type="PROSITE" id="PS51085">
    <property type="entry name" value="2FE2S_FER_2"/>
    <property type="match status" value="1"/>
</dbReference>
<reference evidence="2 3" key="1">
    <citation type="submission" date="2023-07" db="EMBL/GenBank/DDBJ databases">
        <title>Genomic Encyclopedia of Type Strains, Phase IV (KMG-IV): sequencing the most valuable type-strain genomes for metagenomic binning, comparative biology and taxonomic classification.</title>
        <authorList>
            <person name="Goeker M."/>
        </authorList>
    </citation>
    <scope>NUCLEOTIDE SEQUENCE [LARGE SCALE GENOMIC DNA]</scope>
    <source>
        <strain evidence="2 3">DSM 4006</strain>
    </source>
</reference>
<feature type="domain" description="2Fe-2S ferredoxin-type" evidence="1">
    <location>
        <begin position="4"/>
        <end position="98"/>
    </location>
</feature>
<dbReference type="Pfam" id="PF00111">
    <property type="entry name" value="Fer2"/>
    <property type="match status" value="1"/>
</dbReference>
<proteinExistence type="predicted"/>
<protein>
    <submittedName>
        <fullName evidence="2">Ferredoxin</fullName>
    </submittedName>
</protein>
<comment type="caution">
    <text evidence="2">The sequence shown here is derived from an EMBL/GenBank/DDBJ whole genome shotgun (WGS) entry which is preliminary data.</text>
</comment>
<dbReference type="InterPro" id="IPR036010">
    <property type="entry name" value="2Fe-2S_ferredoxin-like_sf"/>
</dbReference>
<dbReference type="EMBL" id="JAUSTP010000012">
    <property type="protein sequence ID" value="MDQ0189963.1"/>
    <property type="molecule type" value="Genomic_DNA"/>
</dbReference>
<organism evidence="2 3">
    <name type="scientific">Alicyclobacillus cycloheptanicus</name>
    <dbReference type="NCBI Taxonomy" id="1457"/>
    <lineage>
        <taxon>Bacteria</taxon>
        <taxon>Bacillati</taxon>
        <taxon>Bacillota</taxon>
        <taxon>Bacilli</taxon>
        <taxon>Bacillales</taxon>
        <taxon>Alicyclobacillaceae</taxon>
        <taxon>Alicyclobacillus</taxon>
    </lineage>
</organism>
<dbReference type="Gene3D" id="3.10.20.30">
    <property type="match status" value="1"/>
</dbReference>
<name>A0ABT9XJK3_9BACL</name>
<dbReference type="SUPFAM" id="SSF54292">
    <property type="entry name" value="2Fe-2S ferredoxin-like"/>
    <property type="match status" value="1"/>
</dbReference>
<dbReference type="InterPro" id="IPR012675">
    <property type="entry name" value="Beta-grasp_dom_sf"/>
</dbReference>
<keyword evidence="3" id="KW-1185">Reference proteome</keyword>
<accession>A0ABT9XJK3</accession>